<dbReference type="EMBL" id="LT629710">
    <property type="protein sequence ID" value="SDP04676.1"/>
    <property type="molecule type" value="Genomic_DNA"/>
</dbReference>
<dbReference type="Gene3D" id="3.40.50.720">
    <property type="entry name" value="NAD(P)-binding Rossmann-like Domain"/>
    <property type="match status" value="1"/>
</dbReference>
<dbReference type="OrthoDB" id="9779041at2"/>
<evidence type="ECO:0000256" key="1">
    <source>
        <dbReference type="ARBA" id="ARBA00000188"/>
    </source>
</evidence>
<comment type="cofactor">
    <cofactor evidence="2">
        <name>NADP(+)</name>
        <dbReference type="ChEBI" id="CHEBI:58349"/>
    </cofactor>
</comment>
<keyword evidence="5" id="KW-0456">Lyase</keyword>
<dbReference type="GO" id="GO:0042351">
    <property type="term" value="P:'de novo' GDP-L-fucose biosynthetic process"/>
    <property type="evidence" value="ECO:0007669"/>
    <property type="project" value="TreeGrafter"/>
</dbReference>
<dbReference type="STRING" id="1090615.SAMN04515671_2785"/>
<feature type="domain" description="NAD(P)-binding" evidence="7">
    <location>
        <begin position="5"/>
        <end position="313"/>
    </location>
</feature>
<comment type="function">
    <text evidence="6">Catalyzes the conversion of GDP-D-mannose to GDP-4-dehydro-6-deoxy-D-mannose.</text>
</comment>
<organism evidence="8 9">
    <name type="scientific">Nakamurella panacisegetis</name>
    <dbReference type="NCBI Taxonomy" id="1090615"/>
    <lineage>
        <taxon>Bacteria</taxon>
        <taxon>Bacillati</taxon>
        <taxon>Actinomycetota</taxon>
        <taxon>Actinomycetes</taxon>
        <taxon>Nakamurellales</taxon>
        <taxon>Nakamurellaceae</taxon>
        <taxon>Nakamurella</taxon>
    </lineage>
</organism>
<dbReference type="PANTHER" id="PTHR43715">
    <property type="entry name" value="GDP-MANNOSE 4,6-DEHYDRATASE"/>
    <property type="match status" value="1"/>
</dbReference>
<dbReference type="Proteomes" id="UP000198741">
    <property type="component" value="Chromosome I"/>
</dbReference>
<dbReference type="FunFam" id="3.40.50.720:FF:000924">
    <property type="entry name" value="GDP-mannose 4,6 dehydratase"/>
    <property type="match status" value="1"/>
</dbReference>
<dbReference type="Gene3D" id="3.90.25.10">
    <property type="entry name" value="UDP-galactose 4-epimerase, domain 1"/>
    <property type="match status" value="1"/>
</dbReference>
<gene>
    <name evidence="8" type="ORF">SAMN04515671_2785</name>
</gene>
<keyword evidence="9" id="KW-1185">Reference proteome</keyword>
<comment type="catalytic activity">
    <reaction evidence="1">
        <text>GDP-alpha-D-mannose = GDP-4-dehydro-alpha-D-rhamnose + H2O</text>
        <dbReference type="Rhea" id="RHEA:23820"/>
        <dbReference type="ChEBI" id="CHEBI:15377"/>
        <dbReference type="ChEBI" id="CHEBI:57527"/>
        <dbReference type="ChEBI" id="CHEBI:57964"/>
        <dbReference type="EC" id="4.2.1.47"/>
    </reaction>
</comment>
<dbReference type="RefSeq" id="WP_090476749.1">
    <property type="nucleotide sequence ID" value="NZ_LT629710.1"/>
</dbReference>
<sequence>MAKVFITGVSGQDGGYLAEQLLAAGDEVHGLVREQDRPTPDGSGPQLDAAHLHVADLTDGAAVTGLINEIDPDEIYNLAGMSSVARSWAEPVATGLVSGLAAATVLQAAWELSERRGRSVRVVQAASAEIFGNPAVSPQDESAPIAPVTPYGAAKAYAHHMVHVYRGRGLHAVSAILYNHESPRRPATFVTRKITRTAALIARGEADELVLGNLDARRDWGWAPDYVDAMVRAARAETPDDYVVATGVSRSVSEFVAAAFDRAGIQDWAKYVRVDPAFVRPVDAVDMVGDASRARNRLGWSPTKSFPEIVAAMVDTDLSN</sequence>
<proteinExistence type="inferred from homology"/>
<name>A0A1H0PJ99_9ACTN</name>
<evidence type="ECO:0000313" key="8">
    <source>
        <dbReference type="EMBL" id="SDP04676.1"/>
    </source>
</evidence>
<dbReference type="Pfam" id="PF16363">
    <property type="entry name" value="GDP_Man_Dehyd"/>
    <property type="match status" value="1"/>
</dbReference>
<accession>A0A1H0PJ99</accession>
<dbReference type="CDD" id="cd05260">
    <property type="entry name" value="GDP_MD_SDR_e"/>
    <property type="match status" value="1"/>
</dbReference>
<evidence type="ECO:0000259" key="7">
    <source>
        <dbReference type="Pfam" id="PF16363"/>
    </source>
</evidence>
<dbReference type="EC" id="4.2.1.47" evidence="4"/>
<dbReference type="AlphaFoldDB" id="A0A1H0PJ99"/>
<dbReference type="PANTHER" id="PTHR43715:SF1">
    <property type="entry name" value="GDP-MANNOSE 4,6 DEHYDRATASE"/>
    <property type="match status" value="1"/>
</dbReference>
<evidence type="ECO:0000256" key="5">
    <source>
        <dbReference type="ARBA" id="ARBA00023239"/>
    </source>
</evidence>
<evidence type="ECO:0000313" key="9">
    <source>
        <dbReference type="Proteomes" id="UP000198741"/>
    </source>
</evidence>
<dbReference type="InterPro" id="IPR016040">
    <property type="entry name" value="NAD(P)-bd_dom"/>
</dbReference>
<comment type="similarity">
    <text evidence="3">Belongs to the NAD(P)-dependent epimerase/dehydratase family. GDP-mannose 4,6-dehydratase subfamily.</text>
</comment>
<reference evidence="8 9" key="1">
    <citation type="submission" date="2016-10" db="EMBL/GenBank/DDBJ databases">
        <authorList>
            <person name="de Groot N.N."/>
        </authorList>
    </citation>
    <scope>NUCLEOTIDE SEQUENCE [LARGE SCALE GENOMIC DNA]</scope>
    <source>
        <strain evidence="9">P4-7,KCTC 19426,CECT 7604</strain>
    </source>
</reference>
<evidence type="ECO:0000256" key="2">
    <source>
        <dbReference type="ARBA" id="ARBA00001937"/>
    </source>
</evidence>
<dbReference type="GO" id="GO:0008446">
    <property type="term" value="F:GDP-mannose 4,6-dehydratase activity"/>
    <property type="evidence" value="ECO:0007669"/>
    <property type="project" value="UniProtKB-EC"/>
</dbReference>
<dbReference type="SUPFAM" id="SSF51735">
    <property type="entry name" value="NAD(P)-binding Rossmann-fold domains"/>
    <property type="match status" value="1"/>
</dbReference>
<evidence type="ECO:0000256" key="4">
    <source>
        <dbReference type="ARBA" id="ARBA00011989"/>
    </source>
</evidence>
<dbReference type="InterPro" id="IPR006368">
    <property type="entry name" value="GDP_Man_deHydtase"/>
</dbReference>
<dbReference type="InterPro" id="IPR036291">
    <property type="entry name" value="NAD(P)-bd_dom_sf"/>
</dbReference>
<evidence type="ECO:0000256" key="6">
    <source>
        <dbReference type="ARBA" id="ARBA00059383"/>
    </source>
</evidence>
<evidence type="ECO:0000256" key="3">
    <source>
        <dbReference type="ARBA" id="ARBA00009263"/>
    </source>
</evidence>
<protein>
    <recommendedName>
        <fullName evidence="4">GDP-mannose 4,6-dehydratase</fullName>
        <ecNumber evidence="4">4.2.1.47</ecNumber>
    </recommendedName>
</protein>